<feature type="compositionally biased region" description="Polar residues" evidence="1">
    <location>
        <begin position="549"/>
        <end position="566"/>
    </location>
</feature>
<accession>E4Z1L6</accession>
<feature type="region of interest" description="Disordered" evidence="1">
    <location>
        <begin position="1"/>
        <end position="20"/>
    </location>
</feature>
<name>E4Z1L6_OIKDI</name>
<protein>
    <submittedName>
        <fullName evidence="2">Uncharacterized protein</fullName>
    </submittedName>
</protein>
<evidence type="ECO:0000256" key="1">
    <source>
        <dbReference type="SAM" id="MobiDB-lite"/>
    </source>
</evidence>
<gene>
    <name evidence="2" type="ORF">GSOID_T00023676001</name>
</gene>
<feature type="compositionally biased region" description="Basic and acidic residues" evidence="1">
    <location>
        <begin position="7"/>
        <end position="20"/>
    </location>
</feature>
<sequence length="587" mass="67989">MNAQRYTQEKRVEAQRKMEADREKMKQAFNKVGRCVNRMEKATNWDSPRGKEDELAVSAFQALCDHALVFMGLFPAHGPVLNDMLHDIKVELDTGRILYRKLANVHDFNGAVYDSLAKSDPSAAAYTDPRKCNPERDSPAELTIINPFRLDMEIKSLDFNTGRRKANQIRHLELDIFTKSAITKEQFEQIRAHNMEKDPRYGAGLRLIAELEQRHHMQDVLCVETLTKLNDMRQLKRERGKLQAAVADGTASREDRELLTRSQNLDKDLEAVEKKDLAAQTARSKMRENLEQSRLRHRELCLKEIGVTLVYKEGEKFYRESGGTTFLTQVEHEDERIVGREWVQFWLKDVSLESMTTPEVRPLIKRYHDAIGDENPDKKAVQAVKELLHERPLITRIEFIKTVAETLNEDIRRKFVLRVNTAIDDDEKNVFLRHSMDPQKSARQEVKERRTIAHEERSLLKSASEVWDQMPAAKKANLGIGEHQIRKFRQGGTKRQFGQAEKGKTDKRGRFHNRNNGKGQHEGNYNGGQGRPGQHNRHERSHNGHEGNRQQNSWGNGKSGRNNKGWQQRDSRDNRDHRPIPARKEEK</sequence>
<feature type="region of interest" description="Disordered" evidence="1">
    <location>
        <begin position="478"/>
        <end position="587"/>
    </location>
</feature>
<feature type="compositionally biased region" description="Basic and acidic residues" evidence="1">
    <location>
        <begin position="567"/>
        <end position="587"/>
    </location>
</feature>
<organism evidence="2">
    <name type="scientific">Oikopleura dioica</name>
    <name type="common">Tunicate</name>
    <dbReference type="NCBI Taxonomy" id="34765"/>
    <lineage>
        <taxon>Eukaryota</taxon>
        <taxon>Metazoa</taxon>
        <taxon>Chordata</taxon>
        <taxon>Tunicata</taxon>
        <taxon>Appendicularia</taxon>
        <taxon>Copelata</taxon>
        <taxon>Oikopleuridae</taxon>
        <taxon>Oikopleura</taxon>
    </lineage>
</organism>
<proteinExistence type="predicted"/>
<dbReference type="AlphaFoldDB" id="E4Z1L6"/>
<dbReference type="EMBL" id="FN656518">
    <property type="protein sequence ID" value="CBY41594.1"/>
    <property type="molecule type" value="Genomic_DNA"/>
</dbReference>
<evidence type="ECO:0000313" key="2">
    <source>
        <dbReference type="EMBL" id="CBY41594.1"/>
    </source>
</evidence>
<reference evidence="2" key="1">
    <citation type="journal article" date="2010" name="Science">
        <title>Plasticity of animal genome architecture unmasked by rapid evolution of a pelagic tunicate.</title>
        <authorList>
            <person name="Denoeud F."/>
            <person name="Henriet S."/>
            <person name="Mungpakdee S."/>
            <person name="Aury J.M."/>
            <person name="Da Silva C."/>
            <person name="Brinkmann H."/>
            <person name="Mikhaleva J."/>
            <person name="Olsen L.C."/>
            <person name="Jubin C."/>
            <person name="Canestro C."/>
            <person name="Bouquet J.M."/>
            <person name="Danks G."/>
            <person name="Poulain J."/>
            <person name="Campsteijn C."/>
            <person name="Adamski M."/>
            <person name="Cross I."/>
            <person name="Yadetie F."/>
            <person name="Muffato M."/>
            <person name="Louis A."/>
            <person name="Butcher S."/>
            <person name="Tsagkogeorga G."/>
            <person name="Konrad A."/>
            <person name="Singh S."/>
            <person name="Jensen M.F."/>
            <person name="Cong E.H."/>
            <person name="Eikeseth-Otteraa H."/>
            <person name="Noel B."/>
            <person name="Anthouard V."/>
            <person name="Porcel B.M."/>
            <person name="Kachouri-Lafond R."/>
            <person name="Nishino A."/>
            <person name="Ugolini M."/>
            <person name="Chourrout P."/>
            <person name="Nishida H."/>
            <person name="Aasland R."/>
            <person name="Huzurbazar S."/>
            <person name="Westhof E."/>
            <person name="Delsuc F."/>
            <person name="Lehrach H."/>
            <person name="Reinhardt R."/>
            <person name="Weissenbach J."/>
            <person name="Roy S.W."/>
            <person name="Artiguenave F."/>
            <person name="Postlethwait J.H."/>
            <person name="Manak J.R."/>
            <person name="Thompson E.M."/>
            <person name="Jaillon O."/>
            <person name="Du Pasquier L."/>
            <person name="Boudinot P."/>
            <person name="Liberles D.A."/>
            <person name="Volff J.N."/>
            <person name="Philippe H."/>
            <person name="Lenhard B."/>
            <person name="Roest Crollius H."/>
            <person name="Wincker P."/>
            <person name="Chourrout D."/>
        </authorList>
    </citation>
    <scope>NUCLEOTIDE SEQUENCE [LARGE SCALE GENOMIC DNA]</scope>
</reference>
<dbReference type="Proteomes" id="UP000011014">
    <property type="component" value="Unassembled WGS sequence"/>
</dbReference>